<comment type="similarity">
    <text evidence="1">Belongs to the sigma-70 factor family. ECF subfamily.</text>
</comment>
<feature type="domain" description="RNA polymerase sigma-70 region 2" evidence="5">
    <location>
        <begin position="13"/>
        <end position="78"/>
    </location>
</feature>
<dbReference type="OrthoDB" id="6383365at2"/>
<evidence type="ECO:0000256" key="4">
    <source>
        <dbReference type="ARBA" id="ARBA00023163"/>
    </source>
</evidence>
<dbReference type="InterPro" id="IPR007627">
    <property type="entry name" value="RNA_pol_sigma70_r2"/>
</dbReference>
<dbReference type="PANTHER" id="PTHR43133">
    <property type="entry name" value="RNA POLYMERASE ECF-TYPE SIGMA FACTO"/>
    <property type="match status" value="1"/>
</dbReference>
<name>A0A5C6EBZ3_9BACT</name>
<reference evidence="6 7" key="1">
    <citation type="submission" date="2019-02" db="EMBL/GenBank/DDBJ databases">
        <title>Deep-cultivation of Planctomycetes and their phenomic and genomic characterization uncovers novel biology.</title>
        <authorList>
            <person name="Wiegand S."/>
            <person name="Jogler M."/>
            <person name="Boedeker C."/>
            <person name="Pinto D."/>
            <person name="Vollmers J."/>
            <person name="Rivas-Marin E."/>
            <person name="Kohn T."/>
            <person name="Peeters S.H."/>
            <person name="Heuer A."/>
            <person name="Rast P."/>
            <person name="Oberbeckmann S."/>
            <person name="Bunk B."/>
            <person name="Jeske O."/>
            <person name="Meyerdierks A."/>
            <person name="Storesund J.E."/>
            <person name="Kallscheuer N."/>
            <person name="Luecker S."/>
            <person name="Lage O.M."/>
            <person name="Pohl T."/>
            <person name="Merkel B.J."/>
            <person name="Hornburger P."/>
            <person name="Mueller R.-W."/>
            <person name="Bruemmer F."/>
            <person name="Labrenz M."/>
            <person name="Spormann A.M."/>
            <person name="Op Den Camp H."/>
            <person name="Overmann J."/>
            <person name="Amann R."/>
            <person name="Jetten M.S.M."/>
            <person name="Mascher T."/>
            <person name="Medema M.H."/>
            <person name="Devos D.P."/>
            <person name="Kaster A.-K."/>
            <person name="Ovreas L."/>
            <person name="Rohde M."/>
            <person name="Galperin M.Y."/>
            <person name="Jogler C."/>
        </authorList>
    </citation>
    <scope>NUCLEOTIDE SEQUENCE [LARGE SCALE GENOMIC DNA]</scope>
    <source>
        <strain evidence="6 7">Poly51</strain>
    </source>
</reference>
<dbReference type="Pfam" id="PF04542">
    <property type="entry name" value="Sigma70_r2"/>
    <property type="match status" value="1"/>
</dbReference>
<evidence type="ECO:0000256" key="1">
    <source>
        <dbReference type="ARBA" id="ARBA00010641"/>
    </source>
</evidence>
<keyword evidence="4" id="KW-0804">Transcription</keyword>
<sequence>MDNQNLEQFVRQYSRTQLQILGFIQMFVPSPTEAEEILQETSVVLWTKWSQYDSDRDFASWACGIARYEVFKHLRKRKHNVYLSEPLLQQICDVALCDTRSLAEDQAKQEALARCFQKHSPADQHLLNERYRDTKSVDEIANQRSVTPRSIYKRLALLREMLKRCIESTIHEAAL</sequence>
<accession>A0A5C6EBZ3</accession>
<dbReference type="GO" id="GO:0006352">
    <property type="term" value="P:DNA-templated transcription initiation"/>
    <property type="evidence" value="ECO:0007669"/>
    <property type="project" value="InterPro"/>
</dbReference>
<evidence type="ECO:0000256" key="3">
    <source>
        <dbReference type="ARBA" id="ARBA00023082"/>
    </source>
</evidence>
<dbReference type="Proteomes" id="UP000318288">
    <property type="component" value="Unassembled WGS sequence"/>
</dbReference>
<dbReference type="InterPro" id="IPR014284">
    <property type="entry name" value="RNA_pol_sigma-70_dom"/>
</dbReference>
<dbReference type="Gene3D" id="1.10.1740.10">
    <property type="match status" value="1"/>
</dbReference>
<dbReference type="EMBL" id="SJPW01000008">
    <property type="protein sequence ID" value="TWU46250.1"/>
    <property type="molecule type" value="Genomic_DNA"/>
</dbReference>
<dbReference type="InterPro" id="IPR036388">
    <property type="entry name" value="WH-like_DNA-bd_sf"/>
</dbReference>
<evidence type="ECO:0000259" key="5">
    <source>
        <dbReference type="Pfam" id="PF04542"/>
    </source>
</evidence>
<proteinExistence type="inferred from homology"/>
<dbReference type="InterPro" id="IPR013325">
    <property type="entry name" value="RNA_pol_sigma_r2"/>
</dbReference>
<dbReference type="GO" id="GO:0016987">
    <property type="term" value="F:sigma factor activity"/>
    <property type="evidence" value="ECO:0007669"/>
    <property type="project" value="UniProtKB-KW"/>
</dbReference>
<dbReference type="SUPFAM" id="SSF88659">
    <property type="entry name" value="Sigma3 and sigma4 domains of RNA polymerase sigma factors"/>
    <property type="match status" value="1"/>
</dbReference>
<evidence type="ECO:0000256" key="2">
    <source>
        <dbReference type="ARBA" id="ARBA00023015"/>
    </source>
</evidence>
<dbReference type="AlphaFoldDB" id="A0A5C6EBZ3"/>
<comment type="caution">
    <text evidence="6">The sequence shown here is derived from an EMBL/GenBank/DDBJ whole genome shotgun (WGS) entry which is preliminary data.</text>
</comment>
<evidence type="ECO:0000313" key="6">
    <source>
        <dbReference type="EMBL" id="TWU46250.1"/>
    </source>
</evidence>
<dbReference type="SUPFAM" id="SSF88946">
    <property type="entry name" value="Sigma2 domain of RNA polymerase sigma factors"/>
    <property type="match status" value="1"/>
</dbReference>
<evidence type="ECO:0000313" key="7">
    <source>
        <dbReference type="Proteomes" id="UP000318288"/>
    </source>
</evidence>
<gene>
    <name evidence="6" type="ORF">Poly51_56460</name>
</gene>
<dbReference type="RefSeq" id="WP_146461997.1">
    <property type="nucleotide sequence ID" value="NZ_SJPW01000008.1"/>
</dbReference>
<keyword evidence="3" id="KW-0731">Sigma factor</keyword>
<protein>
    <submittedName>
        <fullName evidence="6">RNA polymerase sigma factor</fullName>
    </submittedName>
</protein>
<keyword evidence="7" id="KW-1185">Reference proteome</keyword>
<dbReference type="InterPro" id="IPR013324">
    <property type="entry name" value="RNA_pol_sigma_r3/r4-like"/>
</dbReference>
<dbReference type="PANTHER" id="PTHR43133:SF51">
    <property type="entry name" value="RNA POLYMERASE SIGMA FACTOR"/>
    <property type="match status" value="1"/>
</dbReference>
<organism evidence="6 7">
    <name type="scientific">Rubripirellula tenax</name>
    <dbReference type="NCBI Taxonomy" id="2528015"/>
    <lineage>
        <taxon>Bacteria</taxon>
        <taxon>Pseudomonadati</taxon>
        <taxon>Planctomycetota</taxon>
        <taxon>Planctomycetia</taxon>
        <taxon>Pirellulales</taxon>
        <taxon>Pirellulaceae</taxon>
        <taxon>Rubripirellula</taxon>
    </lineage>
</organism>
<keyword evidence="2" id="KW-0805">Transcription regulation</keyword>
<dbReference type="Gene3D" id="1.10.10.10">
    <property type="entry name" value="Winged helix-like DNA-binding domain superfamily/Winged helix DNA-binding domain"/>
    <property type="match status" value="1"/>
</dbReference>
<dbReference type="NCBIfam" id="TIGR02937">
    <property type="entry name" value="sigma70-ECF"/>
    <property type="match status" value="1"/>
</dbReference>
<dbReference type="InterPro" id="IPR039425">
    <property type="entry name" value="RNA_pol_sigma-70-like"/>
</dbReference>